<sequence>MKTTTSQPTIKTGLVEEEYGILSVTNLNVEDIIIQDRSVIKVDEGTNLGIKGGVIEGYLGSNNGQLTVSSTFIDCKVSNTDGLGGSIYIKISDDLLYMFDLNGTSYSGCDAKFGKSLFIEAYNLRTAVPLHTEYSLTKTKIGAGNDEYEKVNLDNLIGYDGADTLTISLYYVYSDIDSQIYHVFNQDSTPNGNDNQFCGHLQWPCLIIDYVITLTGEQTLKKIGIVDGFKLNESVGLTKTGNQYLKVANVIQKFHHTKKDLLELVEQ</sequence>
<evidence type="ECO:0000313" key="2">
    <source>
        <dbReference type="Proteomes" id="UP000324800"/>
    </source>
</evidence>
<protein>
    <submittedName>
        <fullName evidence="1">Uncharacterized protein</fullName>
    </submittedName>
</protein>
<gene>
    <name evidence="1" type="ORF">EZS28_015772</name>
</gene>
<dbReference type="EMBL" id="SNRW01003877">
    <property type="protein sequence ID" value="KAA6388702.1"/>
    <property type="molecule type" value="Genomic_DNA"/>
</dbReference>
<comment type="caution">
    <text evidence="1">The sequence shown here is derived from an EMBL/GenBank/DDBJ whole genome shotgun (WGS) entry which is preliminary data.</text>
</comment>
<dbReference type="AlphaFoldDB" id="A0A5J4W1Y5"/>
<name>A0A5J4W1Y5_9EUKA</name>
<proteinExistence type="predicted"/>
<dbReference type="Proteomes" id="UP000324800">
    <property type="component" value="Unassembled WGS sequence"/>
</dbReference>
<evidence type="ECO:0000313" key="1">
    <source>
        <dbReference type="EMBL" id="KAA6388702.1"/>
    </source>
</evidence>
<accession>A0A5J4W1Y5</accession>
<reference evidence="1 2" key="1">
    <citation type="submission" date="2019-03" db="EMBL/GenBank/DDBJ databases">
        <title>Single cell metagenomics reveals metabolic interactions within the superorganism composed of flagellate Streblomastix strix and complex community of Bacteroidetes bacteria on its surface.</title>
        <authorList>
            <person name="Treitli S.C."/>
            <person name="Kolisko M."/>
            <person name="Husnik F."/>
            <person name="Keeling P."/>
            <person name="Hampl V."/>
        </authorList>
    </citation>
    <scope>NUCLEOTIDE SEQUENCE [LARGE SCALE GENOMIC DNA]</scope>
    <source>
        <strain evidence="1">ST1C</strain>
    </source>
</reference>
<organism evidence="1 2">
    <name type="scientific">Streblomastix strix</name>
    <dbReference type="NCBI Taxonomy" id="222440"/>
    <lineage>
        <taxon>Eukaryota</taxon>
        <taxon>Metamonada</taxon>
        <taxon>Preaxostyla</taxon>
        <taxon>Oxymonadida</taxon>
        <taxon>Streblomastigidae</taxon>
        <taxon>Streblomastix</taxon>
    </lineage>
</organism>